<proteinExistence type="inferred from homology"/>
<dbReference type="GO" id="GO:0007165">
    <property type="term" value="P:signal transduction"/>
    <property type="evidence" value="ECO:0007669"/>
    <property type="project" value="UniProtKB-KW"/>
</dbReference>
<dbReference type="SUPFAM" id="SSF58104">
    <property type="entry name" value="Methyl-accepting chemotaxis protein (MCP) signaling domain"/>
    <property type="match status" value="1"/>
</dbReference>
<dbReference type="PANTHER" id="PTHR32089">
    <property type="entry name" value="METHYL-ACCEPTING CHEMOTAXIS PROTEIN MCPB"/>
    <property type="match status" value="1"/>
</dbReference>
<dbReference type="Gene3D" id="1.10.287.950">
    <property type="entry name" value="Methyl-accepting chemotaxis protein"/>
    <property type="match status" value="1"/>
</dbReference>
<dbReference type="Pfam" id="PF00015">
    <property type="entry name" value="MCPsignal"/>
    <property type="match status" value="1"/>
</dbReference>
<comment type="similarity">
    <text evidence="3">Belongs to the methyl-accepting chemotaxis (MCP) protein family.</text>
</comment>
<dbReference type="PANTHER" id="PTHR32089:SF112">
    <property type="entry name" value="LYSOZYME-LIKE PROTEIN-RELATED"/>
    <property type="match status" value="1"/>
</dbReference>
<accession>A0A2A5JP31</accession>
<evidence type="ECO:0000256" key="5">
    <source>
        <dbReference type="SAM" id="Coils"/>
    </source>
</evidence>
<keyword evidence="2 4" id="KW-0807">Transducer</keyword>
<keyword evidence="5" id="KW-0175">Coiled coil</keyword>
<evidence type="ECO:0000313" key="8">
    <source>
        <dbReference type="EMBL" id="PCK31137.1"/>
    </source>
</evidence>
<keyword evidence="6" id="KW-0812">Transmembrane</keyword>
<dbReference type="InterPro" id="IPR004089">
    <property type="entry name" value="MCPsignal_dom"/>
</dbReference>
<keyword evidence="9" id="KW-1185">Reference proteome</keyword>
<evidence type="ECO:0000256" key="2">
    <source>
        <dbReference type="ARBA" id="ARBA00023224"/>
    </source>
</evidence>
<protein>
    <submittedName>
        <fullName evidence="8">Chemotaxis protein</fullName>
    </submittedName>
</protein>
<dbReference type="SMART" id="SM00283">
    <property type="entry name" value="MA"/>
    <property type="match status" value="1"/>
</dbReference>
<evidence type="ECO:0000256" key="1">
    <source>
        <dbReference type="ARBA" id="ARBA00004370"/>
    </source>
</evidence>
<evidence type="ECO:0000259" key="7">
    <source>
        <dbReference type="PROSITE" id="PS50111"/>
    </source>
</evidence>
<organism evidence="8 9">
    <name type="scientific">Pseudoalteromonas piscicida</name>
    <dbReference type="NCBI Taxonomy" id="43662"/>
    <lineage>
        <taxon>Bacteria</taxon>
        <taxon>Pseudomonadati</taxon>
        <taxon>Pseudomonadota</taxon>
        <taxon>Gammaproteobacteria</taxon>
        <taxon>Alteromonadales</taxon>
        <taxon>Pseudoalteromonadaceae</taxon>
        <taxon>Pseudoalteromonas</taxon>
    </lineage>
</organism>
<evidence type="ECO:0000256" key="3">
    <source>
        <dbReference type="ARBA" id="ARBA00029447"/>
    </source>
</evidence>
<reference evidence="9" key="1">
    <citation type="journal article" date="2019" name="Genome Announc.">
        <title>Draft Genome Sequence of Pseudoalteromonas piscicida Strain 36Y ROTHPW, an Hypersaline Seawater Isolate from the South Coast of Sonora, Mexico.</title>
        <authorList>
            <person name="Sanchez-Diaz R."/>
            <person name="Molina-Garza Z.J."/>
            <person name="Cruz-Suarez L.E."/>
            <person name="Selvin J."/>
            <person name="Kiran G.S."/>
            <person name="Ibarra-Gamez J.C."/>
            <person name="Gomez-Gil B."/>
            <person name="Galaviz-Silva L."/>
        </authorList>
    </citation>
    <scope>NUCLEOTIDE SEQUENCE [LARGE SCALE GENOMIC DNA]</scope>
    <source>
        <strain evidence="9">36Y_RITHPW</strain>
    </source>
</reference>
<dbReference type="InterPro" id="IPR004090">
    <property type="entry name" value="Chemotax_Me-accpt_rcpt"/>
</dbReference>
<evidence type="ECO:0000256" key="4">
    <source>
        <dbReference type="PROSITE-ProRule" id="PRU00284"/>
    </source>
</evidence>
<evidence type="ECO:0000313" key="9">
    <source>
        <dbReference type="Proteomes" id="UP000228621"/>
    </source>
</evidence>
<dbReference type="PROSITE" id="PS50111">
    <property type="entry name" value="CHEMOTAXIS_TRANSDUC_2"/>
    <property type="match status" value="1"/>
</dbReference>
<feature type="coiled-coil region" evidence="5">
    <location>
        <begin position="166"/>
        <end position="193"/>
    </location>
</feature>
<gene>
    <name evidence="8" type="ORF">CEX98_13840</name>
</gene>
<dbReference type="GO" id="GO:0004888">
    <property type="term" value="F:transmembrane signaling receptor activity"/>
    <property type="evidence" value="ECO:0007669"/>
    <property type="project" value="InterPro"/>
</dbReference>
<keyword evidence="6" id="KW-1133">Transmembrane helix</keyword>
<dbReference type="GO" id="GO:0016020">
    <property type="term" value="C:membrane"/>
    <property type="evidence" value="ECO:0007669"/>
    <property type="project" value="UniProtKB-SubCell"/>
</dbReference>
<keyword evidence="6" id="KW-0472">Membrane</keyword>
<name>A0A2A5JP31_PSEO7</name>
<feature type="domain" description="Methyl-accepting transducer" evidence="7">
    <location>
        <begin position="174"/>
        <end position="262"/>
    </location>
</feature>
<dbReference type="OrthoDB" id="3288815at2"/>
<dbReference type="AlphaFoldDB" id="A0A2A5JP31"/>
<feature type="transmembrane region" description="Helical" evidence="6">
    <location>
        <begin position="37"/>
        <end position="55"/>
    </location>
</feature>
<dbReference type="EMBL" id="NKHF01000062">
    <property type="protein sequence ID" value="PCK31137.1"/>
    <property type="molecule type" value="Genomic_DNA"/>
</dbReference>
<feature type="coiled-coil region" evidence="5">
    <location>
        <begin position="324"/>
        <end position="351"/>
    </location>
</feature>
<sequence length="401" mass="44341">MPDFNHGSLSSIKQALGAVSAAIAIPLVAVWFAELSIWIKLLVSLITVVLLTYGFKTLASSWQHMLLMQSQEHDHQPIDDNVALAANYREAITELVPRWVGMQDLAQSQLESNVVELVQKFSDIHGRLQHSIQTSGQTTNAMSGQQGLSQVIELANDELGKITKMLQTAMNNRRQLLEEMTELNDITEELKKMGAEVAAIASQTNLLALNAAIEAARAGETGRGFAVVADEVRTLSSRSGETGDRITRRIDQANETLQKTLQRTSQFVEQDAQRMNDVELGIEKVLHEFRGAGEAIIASATELEHESELVQQDVGDVLVGLQFQDRVSQILESIKEDMKRFEQQMEAHKLAHAQGGRVEPINVAAWLATLSNTYTTVEQAALHRGDEVSSQPQEQSDMTFF</sequence>
<feature type="transmembrane region" description="Helical" evidence="6">
    <location>
        <begin position="12"/>
        <end position="31"/>
    </location>
</feature>
<comment type="caution">
    <text evidence="8">The sequence shown here is derived from an EMBL/GenBank/DDBJ whole genome shotgun (WGS) entry which is preliminary data.</text>
</comment>
<comment type="subcellular location">
    <subcellularLocation>
        <location evidence="1">Membrane</location>
    </subcellularLocation>
</comment>
<dbReference type="GO" id="GO:0006935">
    <property type="term" value="P:chemotaxis"/>
    <property type="evidence" value="ECO:0007669"/>
    <property type="project" value="InterPro"/>
</dbReference>
<dbReference type="PRINTS" id="PR00260">
    <property type="entry name" value="CHEMTRNSDUCR"/>
</dbReference>
<dbReference type="Proteomes" id="UP000228621">
    <property type="component" value="Unassembled WGS sequence"/>
</dbReference>
<evidence type="ECO:0000256" key="6">
    <source>
        <dbReference type="SAM" id="Phobius"/>
    </source>
</evidence>